<name>A0ABR4AF93_9LECA</name>
<dbReference type="EMBL" id="JBEFKJ010000009">
    <property type="protein sequence ID" value="KAL2044487.1"/>
    <property type="molecule type" value="Genomic_DNA"/>
</dbReference>
<protein>
    <submittedName>
        <fullName evidence="1">Uncharacterized protein</fullName>
    </submittedName>
</protein>
<gene>
    <name evidence="1" type="ORF">N7G274_003192</name>
</gene>
<comment type="caution">
    <text evidence="1">The sequence shown here is derived from an EMBL/GenBank/DDBJ whole genome shotgun (WGS) entry which is preliminary data.</text>
</comment>
<keyword evidence="2" id="KW-1185">Reference proteome</keyword>
<evidence type="ECO:0000313" key="1">
    <source>
        <dbReference type="EMBL" id="KAL2044487.1"/>
    </source>
</evidence>
<dbReference type="Proteomes" id="UP001590950">
    <property type="component" value="Unassembled WGS sequence"/>
</dbReference>
<sequence length="99" mass="11549">MASFGRLIREAYDEGSKTPRATNLRQAKTLWSRRITLSIVYISGCVDALATSVKVRRHWCPRKYQSRQALQQPDRLPIHRVGWLYVSNIEARLSFVQKF</sequence>
<accession>A0ABR4AF93</accession>
<organism evidence="1 2">
    <name type="scientific">Stereocaulon virgatum</name>
    <dbReference type="NCBI Taxonomy" id="373712"/>
    <lineage>
        <taxon>Eukaryota</taxon>
        <taxon>Fungi</taxon>
        <taxon>Dikarya</taxon>
        <taxon>Ascomycota</taxon>
        <taxon>Pezizomycotina</taxon>
        <taxon>Lecanoromycetes</taxon>
        <taxon>OSLEUM clade</taxon>
        <taxon>Lecanoromycetidae</taxon>
        <taxon>Lecanorales</taxon>
        <taxon>Lecanorineae</taxon>
        <taxon>Stereocaulaceae</taxon>
        <taxon>Stereocaulon</taxon>
    </lineage>
</organism>
<proteinExistence type="predicted"/>
<evidence type="ECO:0000313" key="2">
    <source>
        <dbReference type="Proteomes" id="UP001590950"/>
    </source>
</evidence>
<reference evidence="1 2" key="1">
    <citation type="submission" date="2024-09" db="EMBL/GenBank/DDBJ databases">
        <title>Rethinking Asexuality: The Enigmatic Case of Functional Sexual Genes in Lepraria (Stereocaulaceae).</title>
        <authorList>
            <person name="Doellman M."/>
            <person name="Sun Y."/>
            <person name="Barcenas-Pena A."/>
            <person name="Lumbsch H.T."/>
            <person name="Grewe F."/>
        </authorList>
    </citation>
    <scope>NUCLEOTIDE SEQUENCE [LARGE SCALE GENOMIC DNA]</scope>
    <source>
        <strain evidence="1 2">Mercado 3170</strain>
    </source>
</reference>